<name>X1S2Y5_9ZZZZ</name>
<feature type="non-terminal residue" evidence="1">
    <location>
        <position position="1"/>
    </location>
</feature>
<dbReference type="EMBL" id="BARW01006250">
    <property type="protein sequence ID" value="GAI87402.1"/>
    <property type="molecule type" value="Genomic_DNA"/>
</dbReference>
<accession>X1S2Y5</accession>
<comment type="caution">
    <text evidence="1">The sequence shown here is derived from an EMBL/GenBank/DDBJ whole genome shotgun (WGS) entry which is preliminary data.</text>
</comment>
<dbReference type="AlphaFoldDB" id="X1S2Y5"/>
<gene>
    <name evidence="1" type="ORF">S12H4_13121</name>
</gene>
<proteinExistence type="predicted"/>
<sequence>TAKFGLGLCEEELGNFVEARQIYSDIAANSDFEATTAAAAAKRRLNTMAGYQQKVVFKKSSEPTPQSSEAIQSQIRLQSGDSQDIFFEPGILNLPENDNSVNLPGAK</sequence>
<reference evidence="1" key="1">
    <citation type="journal article" date="2014" name="Front. Microbiol.">
        <title>High frequency of phylogenetically diverse reductive dehalogenase-homologous genes in deep subseafloor sedimentary metagenomes.</title>
        <authorList>
            <person name="Kawai M."/>
            <person name="Futagami T."/>
            <person name="Toyoda A."/>
            <person name="Takaki Y."/>
            <person name="Nishi S."/>
            <person name="Hori S."/>
            <person name="Arai W."/>
            <person name="Tsubouchi T."/>
            <person name="Morono Y."/>
            <person name="Uchiyama I."/>
            <person name="Ito T."/>
            <person name="Fujiyama A."/>
            <person name="Inagaki F."/>
            <person name="Takami H."/>
        </authorList>
    </citation>
    <scope>NUCLEOTIDE SEQUENCE</scope>
    <source>
        <strain evidence="1">Expedition CK06-06</strain>
    </source>
</reference>
<evidence type="ECO:0000313" key="1">
    <source>
        <dbReference type="EMBL" id="GAI87402.1"/>
    </source>
</evidence>
<protein>
    <submittedName>
        <fullName evidence="1">Uncharacterized protein</fullName>
    </submittedName>
</protein>
<organism evidence="1">
    <name type="scientific">marine sediment metagenome</name>
    <dbReference type="NCBI Taxonomy" id="412755"/>
    <lineage>
        <taxon>unclassified sequences</taxon>
        <taxon>metagenomes</taxon>
        <taxon>ecological metagenomes</taxon>
    </lineage>
</organism>